<feature type="region of interest" description="Disordered" evidence="1">
    <location>
        <begin position="250"/>
        <end position="276"/>
    </location>
</feature>
<dbReference type="OrthoDB" id="2801457at2759"/>
<dbReference type="Gene3D" id="1.20.1280.50">
    <property type="match status" value="1"/>
</dbReference>
<dbReference type="Proteomes" id="UP000256964">
    <property type="component" value="Unassembled WGS sequence"/>
</dbReference>
<evidence type="ECO:0000256" key="1">
    <source>
        <dbReference type="SAM" id="MobiDB-lite"/>
    </source>
</evidence>
<dbReference type="STRING" id="139420.A0A371DV58"/>
<proteinExistence type="predicted"/>
<feature type="region of interest" description="Disordered" evidence="1">
    <location>
        <begin position="27"/>
        <end position="47"/>
    </location>
</feature>
<dbReference type="AlphaFoldDB" id="A0A371DV58"/>
<accession>A0A371DV58</accession>
<feature type="compositionally biased region" description="Acidic residues" evidence="1">
    <location>
        <begin position="251"/>
        <end position="269"/>
    </location>
</feature>
<evidence type="ECO:0000313" key="2">
    <source>
        <dbReference type="EMBL" id="RDX56430.1"/>
    </source>
</evidence>
<organism evidence="2 3">
    <name type="scientific">Lentinus brumalis</name>
    <dbReference type="NCBI Taxonomy" id="2498619"/>
    <lineage>
        <taxon>Eukaryota</taxon>
        <taxon>Fungi</taxon>
        <taxon>Dikarya</taxon>
        <taxon>Basidiomycota</taxon>
        <taxon>Agaricomycotina</taxon>
        <taxon>Agaricomycetes</taxon>
        <taxon>Polyporales</taxon>
        <taxon>Polyporaceae</taxon>
        <taxon>Lentinus</taxon>
    </lineage>
</organism>
<name>A0A371DV58_9APHY</name>
<sequence length="529" mass="59525">MIRLTELPDDILEDIFHGMRDIMRFPGEPPYAPLQQEEDNSRSSADTEHKTVPLCANVIALSHVCRHWRNLMLTRPHLWTFIRVTGSFPNRIMVNEMIERSGDFPLSILLTDSEQSNDALYDLLGVMSVISDHSERIRELGIILRRHARLVLDSLSECRLPRLEKLWIETQLEPEDCYAASPAISIFDTVITPLRVIHVSQMVFNRLPFHDLTQLELICSVSPPLYELLDTIRHSPLLQTLTLSIVLSKDEDGDEDEDDVDEEDEDEDDTVPHNEPPAVLSCLRRLQLQVDPVFSDAFSVLPHIAFPSSTAVYLTFSGRRLASSLSKGCESLEALARSVEHATFALDDNHAYLVSRSPQLSIDYEVADVEFDEPGQAQGEFAARLCDGFLAVPLPVLTSLSIRIFADPDSGLVLNHERFVRLFEAVPSIQRLAVDVHPDDSAYVFTALATIAKDERENEVVICPELKEFVVTWQAEPSADDFWNLERCCHSRASGGCGVARLETVAFPLLIRATLEQSVPCIVEVGYRE</sequence>
<evidence type="ECO:0000313" key="3">
    <source>
        <dbReference type="Proteomes" id="UP000256964"/>
    </source>
</evidence>
<reference evidence="2 3" key="1">
    <citation type="journal article" date="2018" name="Biotechnol. Biofuels">
        <title>Integrative visual omics of the white-rot fungus Polyporus brumalis exposes the biotechnological potential of its oxidative enzymes for delignifying raw plant biomass.</title>
        <authorList>
            <person name="Miyauchi S."/>
            <person name="Rancon A."/>
            <person name="Drula E."/>
            <person name="Hage H."/>
            <person name="Chaduli D."/>
            <person name="Favel A."/>
            <person name="Grisel S."/>
            <person name="Henrissat B."/>
            <person name="Herpoel-Gimbert I."/>
            <person name="Ruiz-Duenas F.J."/>
            <person name="Chevret D."/>
            <person name="Hainaut M."/>
            <person name="Lin J."/>
            <person name="Wang M."/>
            <person name="Pangilinan J."/>
            <person name="Lipzen A."/>
            <person name="Lesage-Meessen L."/>
            <person name="Navarro D."/>
            <person name="Riley R."/>
            <person name="Grigoriev I.V."/>
            <person name="Zhou S."/>
            <person name="Raouche S."/>
            <person name="Rosso M.N."/>
        </authorList>
    </citation>
    <scope>NUCLEOTIDE SEQUENCE [LARGE SCALE GENOMIC DNA]</scope>
    <source>
        <strain evidence="2 3">BRFM 1820</strain>
    </source>
</reference>
<dbReference type="EMBL" id="KZ857380">
    <property type="protein sequence ID" value="RDX56430.1"/>
    <property type="molecule type" value="Genomic_DNA"/>
</dbReference>
<keyword evidence="3" id="KW-1185">Reference proteome</keyword>
<protein>
    <submittedName>
        <fullName evidence="2">Uncharacterized protein</fullName>
    </submittedName>
</protein>
<gene>
    <name evidence="2" type="ORF">OH76DRAFT_1395545</name>
</gene>